<organism evidence="1 2">
    <name type="scientific">Flagellimonas oceani</name>
    <dbReference type="NCBI Taxonomy" id="2698672"/>
    <lineage>
        <taxon>Bacteria</taxon>
        <taxon>Pseudomonadati</taxon>
        <taxon>Bacteroidota</taxon>
        <taxon>Flavobacteriia</taxon>
        <taxon>Flavobacteriales</taxon>
        <taxon>Flavobacteriaceae</taxon>
        <taxon>Flagellimonas</taxon>
    </lineage>
</organism>
<dbReference type="EMBL" id="CP049616">
    <property type="protein sequence ID" value="QII45182.1"/>
    <property type="molecule type" value="Genomic_DNA"/>
</dbReference>
<sequence>MKRIVPFLLIVLFWSCNDSSVKNEDLHFLNGYWEISEVEFPDGSIKEYGMNSTIDFIQLKEGKGYRKKMKPQFDGTYDTSKDVEDFEVSDINDTFTLLYKNEFSEWEEKLVQLDSVSFSVINQEGVTYKYKRFEPIKIPQ</sequence>
<reference evidence="1 2" key="1">
    <citation type="submission" date="2020-02" db="EMBL/GenBank/DDBJ databases">
        <title>Complete genome of Muricauda sp. 501str8.</title>
        <authorList>
            <person name="Dong B."/>
            <person name="Zhu S."/>
            <person name="Yang J."/>
            <person name="Chen J."/>
        </authorList>
    </citation>
    <scope>NUCLEOTIDE SEQUENCE [LARGE SCALE GENOMIC DNA]</scope>
    <source>
        <strain evidence="1 2">501str8</strain>
    </source>
</reference>
<dbReference type="AlphaFoldDB" id="A0A6G7J3Y2"/>
<protein>
    <recommendedName>
        <fullName evidence="3">Lipocalin-like domain-containing protein</fullName>
    </recommendedName>
</protein>
<proteinExistence type="predicted"/>
<dbReference type="Proteomes" id="UP000502928">
    <property type="component" value="Chromosome"/>
</dbReference>
<name>A0A6G7J3Y2_9FLAO</name>
<dbReference type="RefSeq" id="WP_166248673.1">
    <property type="nucleotide sequence ID" value="NZ_CP049616.1"/>
</dbReference>
<keyword evidence="2" id="KW-1185">Reference proteome</keyword>
<evidence type="ECO:0000313" key="2">
    <source>
        <dbReference type="Proteomes" id="UP000502928"/>
    </source>
</evidence>
<evidence type="ECO:0000313" key="1">
    <source>
        <dbReference type="EMBL" id="QII45182.1"/>
    </source>
</evidence>
<accession>A0A6G7J3Y2</accession>
<evidence type="ECO:0008006" key="3">
    <source>
        <dbReference type="Google" id="ProtNLM"/>
    </source>
</evidence>
<dbReference type="KEGG" id="mut:GVT53_10990"/>
<gene>
    <name evidence="1" type="ORF">GVT53_10990</name>
</gene>